<name>A0A5J5FRL4_9GAMM</name>
<dbReference type="EMBL" id="VYKJ01000016">
    <property type="protein sequence ID" value="KAA8995887.1"/>
    <property type="molecule type" value="Genomic_DNA"/>
</dbReference>
<evidence type="ECO:0000256" key="3">
    <source>
        <dbReference type="ARBA" id="ARBA00022597"/>
    </source>
</evidence>
<keyword evidence="2" id="KW-0597">Phosphoprotein</keyword>
<evidence type="ECO:0000256" key="2">
    <source>
        <dbReference type="ARBA" id="ARBA00022553"/>
    </source>
</evidence>
<dbReference type="InterPro" id="IPR051819">
    <property type="entry name" value="PTS_sugar-specific_EIIB"/>
</dbReference>
<dbReference type="SUPFAM" id="SSF52794">
    <property type="entry name" value="PTS system IIB component-like"/>
    <property type="match status" value="1"/>
</dbReference>
<proteinExistence type="predicted"/>
<dbReference type="PROSITE" id="PS51100">
    <property type="entry name" value="PTS_EIIB_TYPE_3"/>
    <property type="match status" value="1"/>
</dbReference>
<organism evidence="9 10">
    <name type="scientific">Affinibrenneria salicis</name>
    <dbReference type="NCBI Taxonomy" id="2590031"/>
    <lineage>
        <taxon>Bacteria</taxon>
        <taxon>Pseudomonadati</taxon>
        <taxon>Pseudomonadota</taxon>
        <taxon>Gammaproteobacteria</taxon>
        <taxon>Enterobacterales</taxon>
        <taxon>Pectobacteriaceae</taxon>
        <taxon>Affinibrenneria</taxon>
    </lineage>
</organism>
<keyword evidence="5" id="KW-0598">Phosphotransferase system</keyword>
<dbReference type="InterPro" id="IPR013012">
    <property type="entry name" value="PTS_EIIB_3"/>
</dbReference>
<dbReference type="AlphaFoldDB" id="A0A5J5FRL4"/>
<dbReference type="OrthoDB" id="9808134at2"/>
<keyword evidence="3 9" id="KW-0762">Sugar transport</keyword>
<evidence type="ECO:0000256" key="7">
    <source>
        <dbReference type="PROSITE-ProRule" id="PRU00423"/>
    </source>
</evidence>
<evidence type="ECO:0000256" key="4">
    <source>
        <dbReference type="ARBA" id="ARBA00022679"/>
    </source>
</evidence>
<dbReference type="Gene3D" id="3.40.50.2300">
    <property type="match status" value="1"/>
</dbReference>
<gene>
    <name evidence="9" type="ORF">FJU30_23235</name>
</gene>
<dbReference type="Proteomes" id="UP000335415">
    <property type="component" value="Unassembled WGS sequence"/>
</dbReference>
<sequence>MNKIFLCCAAGMSTSIVVNKMKQVASSKGIEAEIIAVAMEEFESTIPHFDCCLLGPQIKYKFEEFKIIAQREGKPIAIISNMDYGMLKGEKILDDALKLIRDAKTNPVQ</sequence>
<protein>
    <submittedName>
        <fullName evidence="9">PTS sugar transporter subunit IIB</fullName>
    </submittedName>
</protein>
<dbReference type="GO" id="GO:0009401">
    <property type="term" value="P:phosphoenolpyruvate-dependent sugar phosphotransferase system"/>
    <property type="evidence" value="ECO:0007669"/>
    <property type="project" value="UniProtKB-KW"/>
</dbReference>
<evidence type="ECO:0000313" key="10">
    <source>
        <dbReference type="Proteomes" id="UP000335415"/>
    </source>
</evidence>
<keyword evidence="10" id="KW-1185">Reference proteome</keyword>
<dbReference type="RefSeq" id="WP_150437346.1">
    <property type="nucleotide sequence ID" value="NZ_VYKJ01000016.1"/>
</dbReference>
<dbReference type="InterPro" id="IPR003501">
    <property type="entry name" value="PTS_EIIB_2/3"/>
</dbReference>
<evidence type="ECO:0000256" key="6">
    <source>
        <dbReference type="ARBA" id="ARBA00022777"/>
    </source>
</evidence>
<keyword evidence="6" id="KW-0418">Kinase</keyword>
<dbReference type="CDD" id="cd05564">
    <property type="entry name" value="PTS_IIB_chitobiose_lichenan"/>
    <property type="match status" value="1"/>
</dbReference>
<dbReference type="GO" id="GO:0016301">
    <property type="term" value="F:kinase activity"/>
    <property type="evidence" value="ECO:0007669"/>
    <property type="project" value="UniProtKB-KW"/>
</dbReference>
<dbReference type="InterPro" id="IPR036095">
    <property type="entry name" value="PTS_EIIB-like_sf"/>
</dbReference>
<feature type="domain" description="PTS EIIB type-3" evidence="8">
    <location>
        <begin position="1"/>
        <end position="106"/>
    </location>
</feature>
<keyword evidence="1" id="KW-0813">Transport</keyword>
<dbReference type="Pfam" id="PF02302">
    <property type="entry name" value="PTS_IIB"/>
    <property type="match status" value="1"/>
</dbReference>
<evidence type="ECO:0000313" key="9">
    <source>
        <dbReference type="EMBL" id="KAA8995887.1"/>
    </source>
</evidence>
<evidence type="ECO:0000256" key="1">
    <source>
        <dbReference type="ARBA" id="ARBA00022448"/>
    </source>
</evidence>
<dbReference type="GO" id="GO:0008982">
    <property type="term" value="F:protein-N(PI)-phosphohistidine-sugar phosphotransferase activity"/>
    <property type="evidence" value="ECO:0007669"/>
    <property type="project" value="InterPro"/>
</dbReference>
<dbReference type="PANTHER" id="PTHR34581:SF2">
    <property type="entry name" value="PTS SYSTEM N,N'-DIACETYLCHITOBIOSE-SPECIFIC EIIB COMPONENT"/>
    <property type="match status" value="1"/>
</dbReference>
<feature type="modified residue" description="Phosphocysteine; by EIIA" evidence="7">
    <location>
        <position position="8"/>
    </location>
</feature>
<dbReference type="PANTHER" id="PTHR34581">
    <property type="entry name" value="PTS SYSTEM N,N'-DIACETYLCHITOBIOSE-SPECIFIC EIIB COMPONENT"/>
    <property type="match status" value="1"/>
</dbReference>
<evidence type="ECO:0000256" key="5">
    <source>
        <dbReference type="ARBA" id="ARBA00022683"/>
    </source>
</evidence>
<accession>A0A5J5FRL4</accession>
<evidence type="ECO:0000259" key="8">
    <source>
        <dbReference type="PROSITE" id="PS51100"/>
    </source>
</evidence>
<reference evidence="9 10" key="1">
    <citation type="submission" date="2019-09" db="EMBL/GenBank/DDBJ databases">
        <authorList>
            <person name="Li Y."/>
        </authorList>
    </citation>
    <scope>NUCLEOTIDE SEQUENCE [LARGE SCALE GENOMIC DNA]</scope>
    <source>
        <strain evidence="9 10">L3-3HA</strain>
    </source>
</reference>
<keyword evidence="4" id="KW-0808">Transferase</keyword>
<comment type="caution">
    <text evidence="9">The sequence shown here is derived from an EMBL/GenBank/DDBJ whole genome shotgun (WGS) entry which is preliminary data.</text>
</comment>